<accession>A0A7S7NVE7</accession>
<organism evidence="2 3">
    <name type="scientific">Paludibaculum fermentans</name>
    <dbReference type="NCBI Taxonomy" id="1473598"/>
    <lineage>
        <taxon>Bacteria</taxon>
        <taxon>Pseudomonadati</taxon>
        <taxon>Acidobacteriota</taxon>
        <taxon>Terriglobia</taxon>
        <taxon>Bryobacterales</taxon>
        <taxon>Bryobacteraceae</taxon>
        <taxon>Paludibaculum</taxon>
    </lineage>
</organism>
<evidence type="ECO:0008006" key="4">
    <source>
        <dbReference type="Google" id="ProtNLM"/>
    </source>
</evidence>
<protein>
    <recommendedName>
        <fullName evidence="4">PEP-CTERM protein-sorting domain-containing protein</fullName>
    </recommendedName>
</protein>
<evidence type="ECO:0000313" key="2">
    <source>
        <dbReference type="EMBL" id="QOY90528.1"/>
    </source>
</evidence>
<name>A0A7S7NVE7_PALFE</name>
<evidence type="ECO:0000313" key="3">
    <source>
        <dbReference type="Proteomes" id="UP000593892"/>
    </source>
</evidence>
<keyword evidence="1" id="KW-0732">Signal</keyword>
<feature type="chain" id="PRO_5032982259" description="PEP-CTERM protein-sorting domain-containing protein" evidence="1">
    <location>
        <begin position="22"/>
        <end position="268"/>
    </location>
</feature>
<dbReference type="KEGG" id="pfer:IRI77_11430"/>
<dbReference type="RefSeq" id="WP_194452190.1">
    <property type="nucleotide sequence ID" value="NZ_CP063849.1"/>
</dbReference>
<dbReference type="AlphaFoldDB" id="A0A7S7NVE7"/>
<proteinExistence type="predicted"/>
<gene>
    <name evidence="2" type="ORF">IRI77_11430</name>
</gene>
<dbReference type="Proteomes" id="UP000593892">
    <property type="component" value="Chromosome"/>
</dbReference>
<reference evidence="2 3" key="1">
    <citation type="submission" date="2020-10" db="EMBL/GenBank/DDBJ databases">
        <title>Complete genome sequence of Paludibaculum fermentans P105T, a facultatively anaerobic acidobacterium capable of dissimilatory Fe(III) reduction.</title>
        <authorList>
            <person name="Dedysh S.N."/>
            <person name="Beletsky A.V."/>
            <person name="Kulichevskaya I.S."/>
            <person name="Mardanov A.V."/>
            <person name="Ravin N.V."/>
        </authorList>
    </citation>
    <scope>NUCLEOTIDE SEQUENCE [LARGE SCALE GENOMIC DNA]</scope>
    <source>
        <strain evidence="2 3">P105</strain>
    </source>
</reference>
<evidence type="ECO:0000256" key="1">
    <source>
        <dbReference type="SAM" id="SignalP"/>
    </source>
</evidence>
<dbReference type="EMBL" id="CP063849">
    <property type="protein sequence ID" value="QOY90528.1"/>
    <property type="molecule type" value="Genomic_DNA"/>
</dbReference>
<feature type="signal peptide" evidence="1">
    <location>
        <begin position="1"/>
        <end position="21"/>
    </location>
</feature>
<sequence>MPKNPWMHKLCAACLWTGALASGGTLYQYESFSYPSGSSLFLQNGGSGWSGTWGTPGGLDATIGAASLTSGALAVSGGSLSTPGSQPPNQGSSVATWVRYLGTQQGADNTTVYLSFLLRPDAGFGYYGGLNIGSVFAGLSGNQSFYGLEGPVNDLSLSSVPVVAGQTVLFVLRADFHPGNDSLSLYLNPTPGLPEPGVADATKTNLDVGLIDFLTINNYGGFTMDELRIGSTFESVTPTGIPEPSYAAGVALAAALLAWAHRKRHPRV</sequence>
<keyword evidence="3" id="KW-1185">Reference proteome</keyword>